<feature type="signal peptide" evidence="2">
    <location>
        <begin position="1"/>
        <end position="31"/>
    </location>
</feature>
<reference evidence="3 4" key="1">
    <citation type="submission" date="2023-03" db="EMBL/GenBank/DDBJ databases">
        <title>Paludisphaera mucosa sp. nov. a novel planctomycete from northern fen.</title>
        <authorList>
            <person name="Ivanova A."/>
        </authorList>
    </citation>
    <scope>NUCLEOTIDE SEQUENCE [LARGE SCALE GENOMIC DNA]</scope>
    <source>
        <strain evidence="3 4">Pla2</strain>
    </source>
</reference>
<protein>
    <submittedName>
        <fullName evidence="3">Uncharacterized protein</fullName>
    </submittedName>
</protein>
<sequence>MNPTRRRWTRLIAASLVALGLTLAAGPVARAQEEAGGEEKAEGRSLDGYFGTAILAAAAVFIIGKSARR</sequence>
<organism evidence="3 4">
    <name type="scientific">Paludisphaera mucosa</name>
    <dbReference type="NCBI Taxonomy" id="3030827"/>
    <lineage>
        <taxon>Bacteria</taxon>
        <taxon>Pseudomonadati</taxon>
        <taxon>Planctomycetota</taxon>
        <taxon>Planctomycetia</taxon>
        <taxon>Isosphaerales</taxon>
        <taxon>Isosphaeraceae</taxon>
        <taxon>Paludisphaera</taxon>
    </lineage>
</organism>
<keyword evidence="1" id="KW-0472">Membrane</keyword>
<feature type="chain" id="PRO_5046155125" evidence="2">
    <location>
        <begin position="32"/>
        <end position="69"/>
    </location>
</feature>
<evidence type="ECO:0000313" key="3">
    <source>
        <dbReference type="EMBL" id="MDG3006494.1"/>
    </source>
</evidence>
<accession>A0ABT6FG44</accession>
<evidence type="ECO:0000256" key="1">
    <source>
        <dbReference type="SAM" id="Phobius"/>
    </source>
</evidence>
<keyword evidence="1" id="KW-0812">Transmembrane</keyword>
<keyword evidence="2" id="KW-0732">Signal</keyword>
<dbReference type="RefSeq" id="WP_277862790.1">
    <property type="nucleotide sequence ID" value="NZ_JARRAG010000002.1"/>
</dbReference>
<evidence type="ECO:0000313" key="4">
    <source>
        <dbReference type="Proteomes" id="UP001216907"/>
    </source>
</evidence>
<dbReference type="Proteomes" id="UP001216907">
    <property type="component" value="Unassembled WGS sequence"/>
</dbReference>
<proteinExistence type="predicted"/>
<feature type="transmembrane region" description="Helical" evidence="1">
    <location>
        <begin position="47"/>
        <end position="64"/>
    </location>
</feature>
<keyword evidence="1" id="KW-1133">Transmembrane helix</keyword>
<gene>
    <name evidence="3" type="ORF">PZE19_22210</name>
</gene>
<dbReference type="EMBL" id="JARRAG010000002">
    <property type="protein sequence ID" value="MDG3006494.1"/>
    <property type="molecule type" value="Genomic_DNA"/>
</dbReference>
<name>A0ABT6FG44_9BACT</name>
<dbReference type="PROSITE" id="PS51318">
    <property type="entry name" value="TAT"/>
    <property type="match status" value="1"/>
</dbReference>
<dbReference type="InterPro" id="IPR006311">
    <property type="entry name" value="TAT_signal"/>
</dbReference>
<evidence type="ECO:0000256" key="2">
    <source>
        <dbReference type="SAM" id="SignalP"/>
    </source>
</evidence>
<keyword evidence="4" id="KW-1185">Reference proteome</keyword>
<comment type="caution">
    <text evidence="3">The sequence shown here is derived from an EMBL/GenBank/DDBJ whole genome shotgun (WGS) entry which is preliminary data.</text>
</comment>